<dbReference type="WBParaSite" id="ALUE_0001689301-mRNA-1">
    <property type="protein sequence ID" value="ALUE_0001689301-mRNA-1"/>
    <property type="gene ID" value="ALUE_0001689301"/>
</dbReference>
<dbReference type="Proteomes" id="UP000036681">
    <property type="component" value="Unplaced"/>
</dbReference>
<sequence>MRLKGVLQVPVSVHQSDFLAPAMKALLALTIVCIVTLTNSQNTQCPPNFCVGYTCCRIDAYWVSCCPAPNAKCCPGGTSCCPWGYECLTNSCRRSKELHPMIEIALAAKSKESVSQQP</sequence>
<accession>A0A0M3IFC1</accession>
<evidence type="ECO:0000259" key="2">
    <source>
        <dbReference type="SMART" id="SM00277"/>
    </source>
</evidence>
<keyword evidence="1" id="KW-1015">Disulfide bond</keyword>
<dbReference type="InterPro" id="IPR037277">
    <property type="entry name" value="Granulin_sf"/>
</dbReference>
<name>A0A0M3IFC1_ASCLU</name>
<evidence type="ECO:0000313" key="4">
    <source>
        <dbReference type="WBParaSite" id="ALUE_0001689301-mRNA-1"/>
    </source>
</evidence>
<protein>
    <submittedName>
        <fullName evidence="4">GRANULINS domain-containing protein</fullName>
    </submittedName>
</protein>
<keyword evidence="3" id="KW-1185">Reference proteome</keyword>
<reference evidence="4" key="1">
    <citation type="submission" date="2017-02" db="UniProtKB">
        <authorList>
            <consortium name="WormBaseParasite"/>
        </authorList>
    </citation>
    <scope>IDENTIFICATION</scope>
</reference>
<dbReference type="SMART" id="SM00277">
    <property type="entry name" value="GRAN"/>
    <property type="match status" value="1"/>
</dbReference>
<evidence type="ECO:0000256" key="1">
    <source>
        <dbReference type="ARBA" id="ARBA00023157"/>
    </source>
</evidence>
<dbReference type="AlphaFoldDB" id="A0A0M3IFC1"/>
<organism evidence="3 4">
    <name type="scientific">Ascaris lumbricoides</name>
    <name type="common">Giant roundworm</name>
    <dbReference type="NCBI Taxonomy" id="6252"/>
    <lineage>
        <taxon>Eukaryota</taxon>
        <taxon>Metazoa</taxon>
        <taxon>Ecdysozoa</taxon>
        <taxon>Nematoda</taxon>
        <taxon>Chromadorea</taxon>
        <taxon>Rhabditida</taxon>
        <taxon>Spirurina</taxon>
        <taxon>Ascaridomorpha</taxon>
        <taxon>Ascaridoidea</taxon>
        <taxon>Ascarididae</taxon>
        <taxon>Ascaris</taxon>
    </lineage>
</organism>
<dbReference type="Gene3D" id="2.10.25.160">
    <property type="entry name" value="Granulin"/>
    <property type="match status" value="1"/>
</dbReference>
<feature type="domain" description="Granulins" evidence="2">
    <location>
        <begin position="45"/>
        <end position="92"/>
    </location>
</feature>
<dbReference type="InterPro" id="IPR000118">
    <property type="entry name" value="Granulin"/>
</dbReference>
<evidence type="ECO:0000313" key="3">
    <source>
        <dbReference type="Proteomes" id="UP000036681"/>
    </source>
</evidence>
<proteinExistence type="predicted"/>
<dbReference type="Pfam" id="PF00396">
    <property type="entry name" value="Granulin"/>
    <property type="match status" value="1"/>
</dbReference>